<keyword evidence="1" id="KW-1133">Transmembrane helix</keyword>
<dbReference type="InterPro" id="IPR013078">
    <property type="entry name" value="His_Pase_superF_clade-1"/>
</dbReference>
<dbReference type="GO" id="GO:0016791">
    <property type="term" value="F:phosphatase activity"/>
    <property type="evidence" value="ECO:0007669"/>
    <property type="project" value="TreeGrafter"/>
</dbReference>
<dbReference type="CDD" id="cd07067">
    <property type="entry name" value="HP_PGM_like"/>
    <property type="match status" value="1"/>
</dbReference>
<evidence type="ECO:0000256" key="1">
    <source>
        <dbReference type="SAM" id="Phobius"/>
    </source>
</evidence>
<dbReference type="Gene3D" id="3.40.50.1240">
    <property type="entry name" value="Phosphoglycerate mutase-like"/>
    <property type="match status" value="1"/>
</dbReference>
<dbReference type="Proteomes" id="UP001303373">
    <property type="component" value="Chromosome 5"/>
</dbReference>
<name>A0AAQ3M4V0_9PEZI</name>
<reference evidence="2 3" key="1">
    <citation type="submission" date="2023-11" db="EMBL/GenBank/DDBJ databases">
        <title>An acidophilic fungus is an integral part of prey digestion in a carnivorous sundew plant.</title>
        <authorList>
            <person name="Tsai I.J."/>
        </authorList>
    </citation>
    <scope>NUCLEOTIDE SEQUENCE [LARGE SCALE GENOMIC DNA]</scope>
    <source>
        <strain evidence="2">169a</strain>
    </source>
</reference>
<organism evidence="2 3">
    <name type="scientific">Acrodontium crateriforme</name>
    <dbReference type="NCBI Taxonomy" id="150365"/>
    <lineage>
        <taxon>Eukaryota</taxon>
        <taxon>Fungi</taxon>
        <taxon>Dikarya</taxon>
        <taxon>Ascomycota</taxon>
        <taxon>Pezizomycotina</taxon>
        <taxon>Dothideomycetes</taxon>
        <taxon>Dothideomycetidae</taxon>
        <taxon>Mycosphaerellales</taxon>
        <taxon>Teratosphaeriaceae</taxon>
        <taxon>Acrodontium</taxon>
    </lineage>
</organism>
<dbReference type="EMBL" id="CP138584">
    <property type="protein sequence ID" value="WPH00967.1"/>
    <property type="molecule type" value="Genomic_DNA"/>
</dbReference>
<dbReference type="InterPro" id="IPR050275">
    <property type="entry name" value="PGM_Phosphatase"/>
</dbReference>
<dbReference type="PANTHER" id="PTHR48100:SF1">
    <property type="entry name" value="HISTIDINE PHOSPHATASE FAMILY PROTEIN-RELATED"/>
    <property type="match status" value="1"/>
</dbReference>
<feature type="transmembrane region" description="Helical" evidence="1">
    <location>
        <begin position="12"/>
        <end position="35"/>
    </location>
</feature>
<dbReference type="PANTHER" id="PTHR48100">
    <property type="entry name" value="BROAD-SPECIFICITY PHOSPHATASE YOR283W-RELATED"/>
    <property type="match status" value="1"/>
</dbReference>
<keyword evidence="1" id="KW-0472">Membrane</keyword>
<dbReference type="Pfam" id="PF00300">
    <property type="entry name" value="His_Phos_1"/>
    <property type="match status" value="1"/>
</dbReference>
<keyword evidence="1" id="KW-0812">Transmembrane</keyword>
<proteinExistence type="predicted"/>
<keyword evidence="3" id="KW-1185">Reference proteome</keyword>
<dbReference type="AlphaFoldDB" id="A0AAQ3M4V0"/>
<accession>A0AAQ3M4V0</accession>
<dbReference type="GO" id="GO:0005737">
    <property type="term" value="C:cytoplasm"/>
    <property type="evidence" value="ECO:0007669"/>
    <property type="project" value="TreeGrafter"/>
</dbReference>
<evidence type="ECO:0000313" key="3">
    <source>
        <dbReference type="Proteomes" id="UP001303373"/>
    </source>
</evidence>
<dbReference type="SUPFAM" id="SSF53254">
    <property type="entry name" value="Phosphoglycerate mutase-like"/>
    <property type="match status" value="1"/>
</dbReference>
<gene>
    <name evidence="2" type="ORF">R9X50_00380100</name>
</gene>
<sequence>MFRLQISDLRRLVIVLSSGVFAILTLSYLLSATLISKNDRMGSIPTTSDFKFEVVPGVFWQSEEGTNPDEFDYTKTNFGLIDRTYESDNDSSTGEQWQRFQAFVEHLNKASPPIVLYKVIYLGRHGEGYHNVAEAHYGTKEWDVYWSKLDGDGTSFWSDAHLTPIGEGQALEAHAFMEKQLTLAKMPAPCSYVVSPLYRCIQTANLTWTNLELPIDKPFRPVIKELIREVLGEHTCDRRSSKSFIQKSVPTWTIEDGFTENDELWQADHRETDAEHDVRSTSLLNDVFSNENSGAFMSFTAHSGTIASLLRVIGHQKFKLQTGGLLPVLVKATRH</sequence>
<dbReference type="InterPro" id="IPR029033">
    <property type="entry name" value="His_PPase_superfam"/>
</dbReference>
<protein>
    <submittedName>
        <fullName evidence="2">Uncharacterized protein</fullName>
    </submittedName>
</protein>
<evidence type="ECO:0000313" key="2">
    <source>
        <dbReference type="EMBL" id="WPH00967.1"/>
    </source>
</evidence>
<dbReference type="SMART" id="SM00855">
    <property type="entry name" value="PGAM"/>
    <property type="match status" value="1"/>
</dbReference>